<keyword evidence="2" id="KW-1133">Transmembrane helix</keyword>
<feature type="region of interest" description="Disordered" evidence="1">
    <location>
        <begin position="268"/>
        <end position="299"/>
    </location>
</feature>
<comment type="caution">
    <text evidence="4">The sequence shown here is derived from an EMBL/GenBank/DDBJ whole genome shotgun (WGS) entry which is preliminary data.</text>
</comment>
<dbReference type="InterPro" id="IPR000195">
    <property type="entry name" value="Rab-GAP-TBC_dom"/>
</dbReference>
<keyword evidence="5" id="KW-1185">Reference proteome</keyword>
<dbReference type="GO" id="GO:0031267">
    <property type="term" value="F:small GTPase binding"/>
    <property type="evidence" value="ECO:0007669"/>
    <property type="project" value="TreeGrafter"/>
</dbReference>
<dbReference type="AlphaFoldDB" id="A0A4V3SG53"/>
<feature type="region of interest" description="Disordered" evidence="1">
    <location>
        <begin position="132"/>
        <end position="151"/>
    </location>
</feature>
<reference evidence="4 5" key="1">
    <citation type="journal article" date="2019" name="BMC Genomics">
        <title>New insights from Opisthorchis felineus genome: update on genomics of the epidemiologically important liver flukes.</title>
        <authorList>
            <person name="Ershov N.I."/>
            <person name="Mordvinov V.A."/>
            <person name="Prokhortchouk E.B."/>
            <person name="Pakharukova M.Y."/>
            <person name="Gunbin K.V."/>
            <person name="Ustyantsev K."/>
            <person name="Genaev M.A."/>
            <person name="Blinov A.G."/>
            <person name="Mazur A."/>
            <person name="Boulygina E."/>
            <person name="Tsygankova S."/>
            <person name="Khrameeva E."/>
            <person name="Chekanov N."/>
            <person name="Fan G."/>
            <person name="Xiao A."/>
            <person name="Zhang H."/>
            <person name="Xu X."/>
            <person name="Yang H."/>
            <person name="Solovyev V."/>
            <person name="Lee S.M."/>
            <person name="Liu X."/>
            <person name="Afonnikov D.A."/>
            <person name="Skryabin K.G."/>
        </authorList>
    </citation>
    <scope>NUCLEOTIDE SEQUENCE [LARGE SCALE GENOMIC DNA]</scope>
    <source>
        <strain evidence="4">AK-0245</strain>
        <tissue evidence="4">Whole organism</tissue>
    </source>
</reference>
<dbReference type="PANTHER" id="PTHR47219:SF9">
    <property type="entry name" value="GTPASE ACTIVATING PROTEIN AND CENTROSOME-ASSOCIATED, ISOFORM B"/>
    <property type="match status" value="1"/>
</dbReference>
<accession>A0A4V3SG53</accession>
<protein>
    <recommendedName>
        <fullName evidence="3">Rab-GAP TBC domain-containing protein</fullName>
    </recommendedName>
</protein>
<dbReference type="OrthoDB" id="295078at2759"/>
<evidence type="ECO:0000256" key="2">
    <source>
        <dbReference type="SAM" id="Phobius"/>
    </source>
</evidence>
<organism evidence="4 5">
    <name type="scientific">Opisthorchis felineus</name>
    <dbReference type="NCBI Taxonomy" id="147828"/>
    <lineage>
        <taxon>Eukaryota</taxon>
        <taxon>Metazoa</taxon>
        <taxon>Spiralia</taxon>
        <taxon>Lophotrochozoa</taxon>
        <taxon>Platyhelminthes</taxon>
        <taxon>Trematoda</taxon>
        <taxon>Digenea</taxon>
        <taxon>Opisthorchiida</taxon>
        <taxon>Opisthorchiata</taxon>
        <taxon>Opisthorchiidae</taxon>
        <taxon>Opisthorchis</taxon>
    </lineage>
</organism>
<keyword evidence="2" id="KW-0812">Transmembrane</keyword>
<evidence type="ECO:0000313" key="5">
    <source>
        <dbReference type="Proteomes" id="UP000308267"/>
    </source>
</evidence>
<dbReference type="Pfam" id="PF23436">
    <property type="entry name" value="RabGap-TBC_2"/>
    <property type="match status" value="1"/>
</dbReference>
<dbReference type="InterPro" id="IPR035969">
    <property type="entry name" value="Rab-GAP_TBC_sf"/>
</dbReference>
<feature type="transmembrane region" description="Helical" evidence="2">
    <location>
        <begin position="20"/>
        <end position="43"/>
    </location>
</feature>
<evidence type="ECO:0000313" key="4">
    <source>
        <dbReference type="EMBL" id="TGZ71014.1"/>
    </source>
</evidence>
<feature type="compositionally biased region" description="Basic and acidic residues" evidence="1">
    <location>
        <begin position="134"/>
        <end position="147"/>
    </location>
</feature>
<proteinExistence type="predicted"/>
<dbReference type="GO" id="GO:0005096">
    <property type="term" value="F:GTPase activator activity"/>
    <property type="evidence" value="ECO:0007669"/>
    <property type="project" value="TreeGrafter"/>
</dbReference>
<dbReference type="EMBL" id="SJOL01004951">
    <property type="protein sequence ID" value="TGZ71014.1"/>
    <property type="molecule type" value="Genomic_DNA"/>
</dbReference>
<dbReference type="Gene3D" id="1.10.472.80">
    <property type="entry name" value="Ypt/Rab-GAP domain of gyp1p, domain 3"/>
    <property type="match status" value="1"/>
</dbReference>
<feature type="domain" description="Rab-GAP TBC" evidence="3">
    <location>
        <begin position="1"/>
        <end position="31"/>
    </location>
</feature>
<dbReference type="InterPro" id="IPR050302">
    <property type="entry name" value="Rab_GAP_TBC_domain"/>
</dbReference>
<evidence type="ECO:0000256" key="1">
    <source>
        <dbReference type="SAM" id="MobiDB-lite"/>
    </source>
</evidence>
<sequence>MYASQWFLTLFTAKFPLQLVFHIVDLFLAEGMVFILKVAFTLLRLARRDLLGLDFEGVLKYLRVTMPKRFIDVEAGNELLTMALSARVKQMLRTTLEQAASERMQQQSLIAAYRAIASDLNRRCNLLQQLHRTQHPDNGDPDPEHIPDSSSDTDSLYLRLLWVLLQQASTCESCGPVLEASVTQWKRDLSSPSSDADNVDELMEEFLVNNGVENSTRDELPEMLSESTYQNAQKTLSNYAPLTAKTAALKYLKPKQWLAQTLNTLRAMTGNDGATSGDEPQTKNHSFTDSQNHDQSDGC</sequence>
<evidence type="ECO:0000259" key="3">
    <source>
        <dbReference type="PROSITE" id="PS50086"/>
    </source>
</evidence>
<dbReference type="PANTHER" id="PTHR47219">
    <property type="entry name" value="RAB GTPASE-ACTIVATING PROTEIN 1-LIKE"/>
    <property type="match status" value="1"/>
</dbReference>
<dbReference type="SUPFAM" id="SSF47923">
    <property type="entry name" value="Ypt/Rab-GAP domain of gyp1p"/>
    <property type="match status" value="1"/>
</dbReference>
<dbReference type="STRING" id="147828.A0A4V3SG53"/>
<gene>
    <name evidence="4" type="ORF">CRM22_002873</name>
</gene>
<dbReference type="PROSITE" id="PS50086">
    <property type="entry name" value="TBC_RABGAP"/>
    <property type="match status" value="1"/>
</dbReference>
<dbReference type="Proteomes" id="UP000308267">
    <property type="component" value="Unassembled WGS sequence"/>
</dbReference>
<name>A0A4V3SG53_OPIFE</name>
<keyword evidence="2" id="KW-0472">Membrane</keyword>